<dbReference type="InterPro" id="IPR036890">
    <property type="entry name" value="HATPase_C_sf"/>
</dbReference>
<feature type="domain" description="Response regulatory" evidence="11">
    <location>
        <begin position="539"/>
        <end position="652"/>
    </location>
</feature>
<dbReference type="RefSeq" id="WP_320421325.1">
    <property type="nucleotide sequence ID" value="NZ_JAXCLA010000001.1"/>
</dbReference>
<dbReference type="InterPro" id="IPR011006">
    <property type="entry name" value="CheY-like_superfamily"/>
</dbReference>
<keyword evidence="8" id="KW-0902">Two-component regulatory system</keyword>
<dbReference type="SMART" id="SM00387">
    <property type="entry name" value="HATPase_c"/>
    <property type="match status" value="1"/>
</dbReference>
<feature type="modified residue" description="4-aspartylphosphate" evidence="9">
    <location>
        <position position="590"/>
    </location>
</feature>
<keyword evidence="3 9" id="KW-0597">Phosphoprotein</keyword>
<dbReference type="InterPro" id="IPR000700">
    <property type="entry name" value="PAS-assoc_C"/>
</dbReference>
<name>A0ABU5DAY1_9BURK</name>
<evidence type="ECO:0000313" key="14">
    <source>
        <dbReference type="EMBL" id="MDY0743436.1"/>
    </source>
</evidence>
<dbReference type="InterPro" id="IPR005467">
    <property type="entry name" value="His_kinase_dom"/>
</dbReference>
<dbReference type="SMART" id="SM00091">
    <property type="entry name" value="PAS"/>
    <property type="match status" value="2"/>
</dbReference>
<keyword evidence="5" id="KW-0547">Nucleotide-binding</keyword>
<dbReference type="Pfam" id="PF02518">
    <property type="entry name" value="HATPase_c"/>
    <property type="match status" value="1"/>
</dbReference>
<evidence type="ECO:0000256" key="9">
    <source>
        <dbReference type="PROSITE-ProRule" id="PRU00169"/>
    </source>
</evidence>
<comment type="catalytic activity">
    <reaction evidence="1">
        <text>ATP + protein L-histidine = ADP + protein N-phospho-L-histidine.</text>
        <dbReference type="EC" id="2.7.13.3"/>
    </reaction>
</comment>
<dbReference type="InterPro" id="IPR001610">
    <property type="entry name" value="PAC"/>
</dbReference>
<feature type="domain" description="PAS" evidence="12">
    <location>
        <begin position="14"/>
        <end position="71"/>
    </location>
</feature>
<accession>A0ABU5DAY1</accession>
<dbReference type="SUPFAM" id="SSF55874">
    <property type="entry name" value="ATPase domain of HSP90 chaperone/DNA topoisomerase II/histidine kinase"/>
    <property type="match status" value="1"/>
</dbReference>
<dbReference type="PANTHER" id="PTHR43065:SF49">
    <property type="entry name" value="HISTIDINE KINASE"/>
    <property type="match status" value="1"/>
</dbReference>
<dbReference type="SUPFAM" id="SSF47384">
    <property type="entry name" value="Homodimeric domain of signal transducing histidine kinase"/>
    <property type="match status" value="1"/>
</dbReference>
<feature type="domain" description="Histidine kinase" evidence="10">
    <location>
        <begin position="289"/>
        <end position="509"/>
    </location>
</feature>
<evidence type="ECO:0000256" key="8">
    <source>
        <dbReference type="ARBA" id="ARBA00023012"/>
    </source>
</evidence>
<evidence type="ECO:0000256" key="7">
    <source>
        <dbReference type="ARBA" id="ARBA00022840"/>
    </source>
</evidence>
<organism evidence="14 15">
    <name type="scientific">Roseateles agri</name>
    <dbReference type="NCBI Taxonomy" id="3098619"/>
    <lineage>
        <taxon>Bacteria</taxon>
        <taxon>Pseudomonadati</taxon>
        <taxon>Pseudomonadota</taxon>
        <taxon>Betaproteobacteria</taxon>
        <taxon>Burkholderiales</taxon>
        <taxon>Sphaerotilaceae</taxon>
        <taxon>Roseateles</taxon>
    </lineage>
</organism>
<dbReference type="SMART" id="SM00388">
    <property type="entry name" value="HisKA"/>
    <property type="match status" value="1"/>
</dbReference>
<dbReference type="Proteomes" id="UP001285263">
    <property type="component" value="Unassembled WGS sequence"/>
</dbReference>
<keyword evidence="4" id="KW-0808">Transferase</keyword>
<dbReference type="PROSITE" id="PS50109">
    <property type="entry name" value="HIS_KIN"/>
    <property type="match status" value="1"/>
</dbReference>
<dbReference type="Gene3D" id="3.40.50.2300">
    <property type="match status" value="1"/>
</dbReference>
<dbReference type="CDD" id="cd00130">
    <property type="entry name" value="PAS"/>
    <property type="match status" value="2"/>
</dbReference>
<evidence type="ECO:0000259" key="10">
    <source>
        <dbReference type="PROSITE" id="PS50109"/>
    </source>
</evidence>
<dbReference type="Pfam" id="PF13426">
    <property type="entry name" value="PAS_9"/>
    <property type="match status" value="1"/>
</dbReference>
<dbReference type="NCBIfam" id="TIGR00229">
    <property type="entry name" value="sensory_box"/>
    <property type="match status" value="2"/>
</dbReference>
<keyword evidence="15" id="KW-1185">Reference proteome</keyword>
<dbReference type="InterPro" id="IPR003594">
    <property type="entry name" value="HATPase_dom"/>
</dbReference>
<feature type="domain" description="PAC" evidence="13">
    <location>
        <begin position="217"/>
        <end position="269"/>
    </location>
</feature>
<gene>
    <name evidence="14" type="ORF">SNE35_02925</name>
</gene>
<dbReference type="PROSITE" id="PS50113">
    <property type="entry name" value="PAC"/>
    <property type="match status" value="2"/>
</dbReference>
<dbReference type="EMBL" id="JAXCLA010000001">
    <property type="protein sequence ID" value="MDY0743436.1"/>
    <property type="molecule type" value="Genomic_DNA"/>
</dbReference>
<dbReference type="InterPro" id="IPR036097">
    <property type="entry name" value="HisK_dim/P_sf"/>
</dbReference>
<dbReference type="Pfam" id="PF00512">
    <property type="entry name" value="HisKA"/>
    <property type="match status" value="1"/>
</dbReference>
<feature type="domain" description="PAS" evidence="12">
    <location>
        <begin position="142"/>
        <end position="215"/>
    </location>
</feature>
<evidence type="ECO:0000259" key="13">
    <source>
        <dbReference type="PROSITE" id="PS50113"/>
    </source>
</evidence>
<evidence type="ECO:0000313" key="15">
    <source>
        <dbReference type="Proteomes" id="UP001285263"/>
    </source>
</evidence>
<dbReference type="SUPFAM" id="SSF55785">
    <property type="entry name" value="PYP-like sensor domain (PAS domain)"/>
    <property type="match status" value="2"/>
</dbReference>
<evidence type="ECO:0000256" key="5">
    <source>
        <dbReference type="ARBA" id="ARBA00022741"/>
    </source>
</evidence>
<reference evidence="14 15" key="1">
    <citation type="submission" date="2023-11" db="EMBL/GenBank/DDBJ databases">
        <title>Paucibacter sp. nov., isolated from fresh soil in Korea.</title>
        <authorList>
            <person name="Le N.T.T."/>
        </authorList>
    </citation>
    <scope>NUCLEOTIDE SEQUENCE [LARGE SCALE GENOMIC DNA]</scope>
    <source>
        <strain evidence="14 15">R3-3</strain>
    </source>
</reference>
<sequence>MAAPSPLTVSSLPEEDRYRLLVEAVTDYAIYMLDADGTVTSWNPGAQRFKGYRADEIIGQHFSRFYAPEDRHAGLPERALAIAAERGQFEGEGWRLRKDGTRFWALVVIDPIRSADGRVIGYAKVTRDLTERRETEAALRRTQEQFRLLVQGVTDYAIYMLDLQGRVVSWNAGAEHIKGYQADEIVGRNFSTFYRAEDRALGTPERALATVLQRGRFESEGWRVRKDGSQFWASVVMDQVHDDDGKIIGIAKVTRDVTEKRQAQQALEAAQASLFQSQKLDAIGQLTGGVAHDFNNLLMVILSSLRLIDRRGGEADPLLRKWVMTATRAAQRGAALTQRMLAFARRQEPSPERVDLGALVRGMSDLLQRSVGPTLTLTLDTPEDLPPAFVDPNQLELALLNLVVNARDAMPTGGPVRIELAARQVDASEGSLPAGSYLSLAVIDTGEGMDDETLQRAMEPFFTTKGIGRGTGLGLSMVHGLAAQSGGRFLLTSQPGQGTRAEVWLPAARAAADSAAAEPRTASGTPAIDAALDPRQPLRVLLVDDDALVLESTAALLQDLGHQPSCASDAPDALRLLREDPAAFDLVMTDQAMPRLSGAELLAEVQRLRPGLAAIVASGYVGHTPGTLPEHAVRLDKPFDQEQLIEAIRTALERGGGR</sequence>
<evidence type="ECO:0000256" key="2">
    <source>
        <dbReference type="ARBA" id="ARBA00012438"/>
    </source>
</evidence>
<dbReference type="SMART" id="SM00086">
    <property type="entry name" value="PAC"/>
    <property type="match status" value="2"/>
</dbReference>
<dbReference type="PANTHER" id="PTHR43065">
    <property type="entry name" value="SENSOR HISTIDINE KINASE"/>
    <property type="match status" value="1"/>
</dbReference>
<dbReference type="PROSITE" id="PS50112">
    <property type="entry name" value="PAS"/>
    <property type="match status" value="2"/>
</dbReference>
<dbReference type="Gene3D" id="3.30.450.20">
    <property type="entry name" value="PAS domain"/>
    <property type="match status" value="2"/>
</dbReference>
<dbReference type="InterPro" id="IPR035965">
    <property type="entry name" value="PAS-like_dom_sf"/>
</dbReference>
<proteinExistence type="predicted"/>
<dbReference type="EC" id="2.7.13.3" evidence="2"/>
<dbReference type="InterPro" id="IPR001789">
    <property type="entry name" value="Sig_transdc_resp-reg_receiver"/>
</dbReference>
<dbReference type="Pfam" id="PF00989">
    <property type="entry name" value="PAS"/>
    <property type="match status" value="1"/>
</dbReference>
<dbReference type="InterPro" id="IPR003661">
    <property type="entry name" value="HisK_dim/P_dom"/>
</dbReference>
<comment type="caution">
    <text evidence="14">The sequence shown here is derived from an EMBL/GenBank/DDBJ whole genome shotgun (WGS) entry which is preliminary data.</text>
</comment>
<dbReference type="SUPFAM" id="SSF52172">
    <property type="entry name" value="CheY-like"/>
    <property type="match status" value="1"/>
</dbReference>
<keyword evidence="7" id="KW-0067">ATP-binding</keyword>
<dbReference type="Gene3D" id="1.10.287.130">
    <property type="match status" value="1"/>
</dbReference>
<feature type="domain" description="PAC" evidence="13">
    <location>
        <begin position="89"/>
        <end position="141"/>
    </location>
</feature>
<dbReference type="InterPro" id="IPR004358">
    <property type="entry name" value="Sig_transdc_His_kin-like_C"/>
</dbReference>
<evidence type="ECO:0000256" key="1">
    <source>
        <dbReference type="ARBA" id="ARBA00000085"/>
    </source>
</evidence>
<dbReference type="SMART" id="SM00448">
    <property type="entry name" value="REC"/>
    <property type="match status" value="1"/>
</dbReference>
<evidence type="ECO:0000259" key="12">
    <source>
        <dbReference type="PROSITE" id="PS50112"/>
    </source>
</evidence>
<protein>
    <recommendedName>
        <fullName evidence="2">histidine kinase</fullName>
        <ecNumber evidence="2">2.7.13.3</ecNumber>
    </recommendedName>
</protein>
<keyword evidence="6" id="KW-0418">Kinase</keyword>
<dbReference type="Gene3D" id="3.30.565.10">
    <property type="entry name" value="Histidine kinase-like ATPase, C-terminal domain"/>
    <property type="match status" value="1"/>
</dbReference>
<evidence type="ECO:0000256" key="3">
    <source>
        <dbReference type="ARBA" id="ARBA00022553"/>
    </source>
</evidence>
<dbReference type="PRINTS" id="PR00344">
    <property type="entry name" value="BCTRLSENSOR"/>
</dbReference>
<dbReference type="InterPro" id="IPR000014">
    <property type="entry name" value="PAS"/>
</dbReference>
<evidence type="ECO:0000256" key="6">
    <source>
        <dbReference type="ARBA" id="ARBA00022777"/>
    </source>
</evidence>
<evidence type="ECO:0000259" key="11">
    <source>
        <dbReference type="PROSITE" id="PS50110"/>
    </source>
</evidence>
<dbReference type="Pfam" id="PF00072">
    <property type="entry name" value="Response_reg"/>
    <property type="match status" value="1"/>
</dbReference>
<dbReference type="InterPro" id="IPR013767">
    <property type="entry name" value="PAS_fold"/>
</dbReference>
<dbReference type="PROSITE" id="PS50110">
    <property type="entry name" value="RESPONSE_REGULATORY"/>
    <property type="match status" value="1"/>
</dbReference>
<evidence type="ECO:0000256" key="4">
    <source>
        <dbReference type="ARBA" id="ARBA00022679"/>
    </source>
</evidence>